<gene>
    <name evidence="1" type="ORF">ENV75_05075</name>
</gene>
<dbReference type="AlphaFoldDB" id="A0A7C4AJX7"/>
<dbReference type="EMBL" id="DTHO01000056">
    <property type="protein sequence ID" value="HGG99802.1"/>
    <property type="molecule type" value="Genomic_DNA"/>
</dbReference>
<sequence length="156" mass="17947">MKKKIDIGQMNIFEVLQNLNTQQKAVQEGIPGRLNIDLQIRELITQALKRTKLSRYEVAGKMSELLAKEITKAQIDAWSAESKESHRFPLSYLPAFCEATEDATIMKFIAEKCGGFYIENEEAIYTELGRIEQAKKELTEKEKFLKTMLVKMRGQK</sequence>
<comment type="caution">
    <text evidence="1">The sequence shown here is derived from an EMBL/GenBank/DDBJ whole genome shotgun (WGS) entry which is preliminary data.</text>
</comment>
<reference evidence="1" key="1">
    <citation type="journal article" date="2020" name="mSystems">
        <title>Genome- and Community-Level Interaction Insights into Carbon Utilization and Element Cycling Functions of Hydrothermarchaeota in Hydrothermal Sediment.</title>
        <authorList>
            <person name="Zhou Z."/>
            <person name="Liu Y."/>
            <person name="Xu W."/>
            <person name="Pan J."/>
            <person name="Luo Z.H."/>
            <person name="Li M."/>
        </authorList>
    </citation>
    <scope>NUCLEOTIDE SEQUENCE [LARGE SCALE GENOMIC DNA]</scope>
    <source>
        <strain evidence="1">SpSt-788</strain>
    </source>
</reference>
<organism evidence="1">
    <name type="scientific">Thermodesulfovibrio aggregans</name>
    <dbReference type="NCBI Taxonomy" id="86166"/>
    <lineage>
        <taxon>Bacteria</taxon>
        <taxon>Pseudomonadati</taxon>
        <taxon>Nitrospirota</taxon>
        <taxon>Thermodesulfovibrionia</taxon>
        <taxon>Thermodesulfovibrionales</taxon>
        <taxon>Thermodesulfovibrionaceae</taxon>
        <taxon>Thermodesulfovibrio</taxon>
    </lineage>
</organism>
<name>A0A7C4AJX7_9BACT</name>
<accession>A0A7C4AJX7</accession>
<evidence type="ECO:0000313" key="1">
    <source>
        <dbReference type="EMBL" id="HGG99802.1"/>
    </source>
</evidence>
<protein>
    <submittedName>
        <fullName evidence="1">Uncharacterized protein</fullName>
    </submittedName>
</protein>
<proteinExistence type="predicted"/>